<name>A0A2Z2KDP7_9BACL</name>
<dbReference type="Gene3D" id="2.10.10.30">
    <property type="match status" value="1"/>
</dbReference>
<feature type="domain" description="Major tropism determinant N-terminal" evidence="1">
    <location>
        <begin position="5"/>
        <end position="41"/>
    </location>
</feature>
<accession>A0A2Z2KDP7</accession>
<keyword evidence="3" id="KW-1185">Reference proteome</keyword>
<protein>
    <recommendedName>
        <fullName evidence="1">Major tropism determinant N-terminal domain-containing protein</fullName>
    </recommendedName>
</protein>
<dbReference type="Proteomes" id="UP000249890">
    <property type="component" value="Chromosome"/>
</dbReference>
<dbReference type="Pfam" id="PF18454">
    <property type="entry name" value="Mtd_N"/>
    <property type="match status" value="1"/>
</dbReference>
<organism evidence="2 3">
    <name type="scientific">Paenibacillus donghaensis</name>
    <dbReference type="NCBI Taxonomy" id="414771"/>
    <lineage>
        <taxon>Bacteria</taxon>
        <taxon>Bacillati</taxon>
        <taxon>Bacillota</taxon>
        <taxon>Bacilli</taxon>
        <taxon>Bacillales</taxon>
        <taxon>Paenibacillaceae</taxon>
        <taxon>Paenibacillus</taxon>
    </lineage>
</organism>
<dbReference type="AlphaFoldDB" id="A0A2Z2KDP7"/>
<evidence type="ECO:0000259" key="1">
    <source>
        <dbReference type="Pfam" id="PF18454"/>
    </source>
</evidence>
<evidence type="ECO:0000313" key="2">
    <source>
        <dbReference type="EMBL" id="ASA21945.1"/>
    </source>
</evidence>
<gene>
    <name evidence="2" type="ORF">B9T62_14870</name>
</gene>
<dbReference type="KEGG" id="pdh:B9T62_14870"/>
<dbReference type="OrthoDB" id="2667186at2"/>
<evidence type="ECO:0000313" key="3">
    <source>
        <dbReference type="Proteomes" id="UP000249890"/>
    </source>
</evidence>
<sequence length="168" mass="17860">MANKIQVRRGTKAQLTAKGALAIGEPGYCTDTGELYIGNGSGANTKVSVSEAERTAWNAKLTAASKTWIAPTLLNNWTNYGGTEDTAGYTKDSDGFVHIKGTVKLGYAAAVVYTLPPGYRPAKTLRFPLVAAEKFGAMTIDPSGGVFFNNDIDGTYVSMQIPPFLAEQ</sequence>
<dbReference type="InterPro" id="IPR041352">
    <property type="entry name" value="Mtd_N"/>
</dbReference>
<proteinExistence type="predicted"/>
<dbReference type="EMBL" id="CP021780">
    <property type="protein sequence ID" value="ASA21945.1"/>
    <property type="molecule type" value="Genomic_DNA"/>
</dbReference>
<reference evidence="2 3" key="1">
    <citation type="submission" date="2017-06" db="EMBL/GenBank/DDBJ databases">
        <title>Complete genome sequence of Paenibacillus donghaensis KCTC 13049T isolated from East Sea sediment, South Korea.</title>
        <authorList>
            <person name="Jung B.K."/>
            <person name="Hong S.-J."/>
            <person name="Shin J.-H."/>
        </authorList>
    </citation>
    <scope>NUCLEOTIDE SEQUENCE [LARGE SCALE GENOMIC DNA]</scope>
    <source>
        <strain evidence="2 3">KCTC 13049</strain>
    </source>
</reference>
<dbReference type="RefSeq" id="WP_087915950.1">
    <property type="nucleotide sequence ID" value="NZ_CP021780.1"/>
</dbReference>